<dbReference type="PANTHER" id="PTHR11556">
    <property type="entry name" value="FRUCTOSE-1,6-BISPHOSPHATASE-RELATED"/>
    <property type="match status" value="1"/>
</dbReference>
<proteinExistence type="predicted"/>
<dbReference type="EMBL" id="CAKMRJ010000001">
    <property type="protein sequence ID" value="CAH1412722.1"/>
    <property type="molecule type" value="Genomic_DNA"/>
</dbReference>
<evidence type="ECO:0000256" key="1">
    <source>
        <dbReference type="ARBA" id="ARBA00032973"/>
    </source>
</evidence>
<dbReference type="GO" id="GO:0006002">
    <property type="term" value="P:fructose 6-phosphate metabolic process"/>
    <property type="evidence" value="ECO:0007669"/>
    <property type="project" value="TreeGrafter"/>
</dbReference>
<organism evidence="2 3">
    <name type="scientific">Lactuca virosa</name>
    <dbReference type="NCBI Taxonomy" id="75947"/>
    <lineage>
        <taxon>Eukaryota</taxon>
        <taxon>Viridiplantae</taxon>
        <taxon>Streptophyta</taxon>
        <taxon>Embryophyta</taxon>
        <taxon>Tracheophyta</taxon>
        <taxon>Spermatophyta</taxon>
        <taxon>Magnoliopsida</taxon>
        <taxon>eudicotyledons</taxon>
        <taxon>Gunneridae</taxon>
        <taxon>Pentapetalae</taxon>
        <taxon>asterids</taxon>
        <taxon>campanulids</taxon>
        <taxon>Asterales</taxon>
        <taxon>Asteraceae</taxon>
        <taxon>Cichorioideae</taxon>
        <taxon>Cichorieae</taxon>
        <taxon>Lactucinae</taxon>
        <taxon>Lactuca</taxon>
    </lineage>
</organism>
<dbReference type="GO" id="GO:0042132">
    <property type="term" value="F:fructose 1,6-bisphosphate 1-phosphatase activity"/>
    <property type="evidence" value="ECO:0007669"/>
    <property type="project" value="InterPro"/>
</dbReference>
<dbReference type="Gene3D" id="3.30.540.10">
    <property type="entry name" value="Fructose-1,6-Bisphosphatase, subunit A, domain 1"/>
    <property type="match status" value="1"/>
</dbReference>
<dbReference type="Proteomes" id="UP001157418">
    <property type="component" value="Unassembled WGS sequence"/>
</dbReference>
<accession>A0AAU9LEJ2</accession>
<keyword evidence="3" id="KW-1185">Reference proteome</keyword>
<dbReference type="AlphaFoldDB" id="A0AAU9LEJ2"/>
<dbReference type="PANTHER" id="PTHR11556:SF12">
    <property type="entry name" value="FRUCTOSE-BISPHOSPHATASE"/>
    <property type="match status" value="1"/>
</dbReference>
<dbReference type="GO" id="GO:0005986">
    <property type="term" value="P:sucrose biosynthetic process"/>
    <property type="evidence" value="ECO:0007669"/>
    <property type="project" value="TreeGrafter"/>
</dbReference>
<protein>
    <recommendedName>
        <fullName evidence="1">D-fructose-1,6-bisphosphate 1-phosphohydrolase</fullName>
    </recommendedName>
</protein>
<dbReference type="InterPro" id="IPR028343">
    <property type="entry name" value="FBPtase"/>
</dbReference>
<evidence type="ECO:0000313" key="2">
    <source>
        <dbReference type="EMBL" id="CAH1412722.1"/>
    </source>
</evidence>
<reference evidence="2 3" key="1">
    <citation type="submission" date="2022-01" db="EMBL/GenBank/DDBJ databases">
        <authorList>
            <person name="Xiong W."/>
            <person name="Schranz E."/>
        </authorList>
    </citation>
    <scope>NUCLEOTIDE SEQUENCE [LARGE SCALE GENOMIC DNA]</scope>
</reference>
<name>A0AAU9LEJ2_9ASTR</name>
<dbReference type="GO" id="GO:0005829">
    <property type="term" value="C:cytosol"/>
    <property type="evidence" value="ECO:0007669"/>
    <property type="project" value="TreeGrafter"/>
</dbReference>
<dbReference type="PRINTS" id="PR00115">
    <property type="entry name" value="F16BPHPHTASE"/>
</dbReference>
<dbReference type="GO" id="GO:0030388">
    <property type="term" value="P:fructose 1,6-bisphosphate metabolic process"/>
    <property type="evidence" value="ECO:0007669"/>
    <property type="project" value="TreeGrafter"/>
</dbReference>
<gene>
    <name evidence="2" type="ORF">LVIROSA_LOCUS719</name>
</gene>
<comment type="caution">
    <text evidence="2">The sequence shown here is derived from an EMBL/GenBank/DDBJ whole genome shotgun (WGS) entry which is preliminary data.</text>
</comment>
<dbReference type="GO" id="GO:0006000">
    <property type="term" value="P:fructose metabolic process"/>
    <property type="evidence" value="ECO:0007669"/>
    <property type="project" value="TreeGrafter"/>
</dbReference>
<dbReference type="InterPro" id="IPR000146">
    <property type="entry name" value="FBPase_class-1"/>
</dbReference>
<dbReference type="GO" id="GO:0006094">
    <property type="term" value="P:gluconeogenesis"/>
    <property type="evidence" value="ECO:0007669"/>
    <property type="project" value="TreeGrafter"/>
</dbReference>
<evidence type="ECO:0000313" key="3">
    <source>
        <dbReference type="Proteomes" id="UP001157418"/>
    </source>
</evidence>
<sequence length="100" mass="11263">MVLVTSTGQSPTRIIFGIYNRLTEIDNLPTEDKVLLNSLQSDNHLVVVVYVLYYCTTILYTPFGSDAHAFTLDHSTEDFVLTHPDVKIPRRGQIYSGNDS</sequence>
<dbReference type="SUPFAM" id="SSF56655">
    <property type="entry name" value="Carbohydrate phosphatase"/>
    <property type="match status" value="1"/>
</dbReference>